<evidence type="ECO:0000256" key="4">
    <source>
        <dbReference type="ARBA" id="ARBA00023239"/>
    </source>
</evidence>
<sequence>MASISPFDWGSLLEQEPLLPVWSPCSTEGIQAQAERLQSAGYGVVEVTLRHEAAWSVLTALKEQGMTLVAGSVRQLSQLKRLRELGIRFAVSPGWCPHLARQAQDEHIQLLPGIATAGEAMQALAAGYHCVKLFPARALGGPDYLRALQAPFPELRVVPTGGLQATDLADWFALPSVLALGGAWMLDISSEEAQRQRQQAFLLRQCRVHSGQP</sequence>
<accession>A0ABW8Q0L8</accession>
<organism evidence="6 7">
    <name type="scientific">Marinospirillum alkalitolerans</name>
    <dbReference type="NCBI Taxonomy" id="3123374"/>
    <lineage>
        <taxon>Bacteria</taxon>
        <taxon>Pseudomonadati</taxon>
        <taxon>Pseudomonadota</taxon>
        <taxon>Gammaproteobacteria</taxon>
        <taxon>Oceanospirillales</taxon>
        <taxon>Oceanospirillaceae</taxon>
        <taxon>Marinospirillum</taxon>
    </lineage>
</organism>
<dbReference type="InterPro" id="IPR031338">
    <property type="entry name" value="KDPG/KHG_AS_2"/>
</dbReference>
<dbReference type="PROSITE" id="PS00160">
    <property type="entry name" value="ALDOLASE_KDPG_KHG_2"/>
    <property type="match status" value="1"/>
</dbReference>
<comment type="subunit">
    <text evidence="3">Homotrimer.</text>
</comment>
<keyword evidence="4" id="KW-0456">Lyase</keyword>
<dbReference type="Proteomes" id="UP001621714">
    <property type="component" value="Unassembled WGS sequence"/>
</dbReference>
<dbReference type="Gene3D" id="3.20.20.70">
    <property type="entry name" value="Aldolase class I"/>
    <property type="match status" value="1"/>
</dbReference>
<comment type="pathway">
    <text evidence="1">Carbohydrate acid metabolism.</text>
</comment>
<dbReference type="NCBIfam" id="TIGR01182">
    <property type="entry name" value="eda"/>
    <property type="match status" value="1"/>
</dbReference>
<keyword evidence="7" id="KW-1185">Reference proteome</keyword>
<comment type="caution">
    <text evidence="6">The sequence shown here is derived from an EMBL/GenBank/DDBJ whole genome shotgun (WGS) entry which is preliminary data.</text>
</comment>
<dbReference type="SUPFAM" id="SSF51569">
    <property type="entry name" value="Aldolase"/>
    <property type="match status" value="1"/>
</dbReference>
<evidence type="ECO:0000313" key="7">
    <source>
        <dbReference type="Proteomes" id="UP001621714"/>
    </source>
</evidence>
<evidence type="ECO:0000256" key="3">
    <source>
        <dbReference type="ARBA" id="ARBA00011233"/>
    </source>
</evidence>
<proteinExistence type="inferred from homology"/>
<evidence type="ECO:0000256" key="1">
    <source>
        <dbReference type="ARBA" id="ARBA00004761"/>
    </source>
</evidence>
<dbReference type="InterPro" id="IPR000887">
    <property type="entry name" value="Aldlse_KDPG_KHG"/>
</dbReference>
<dbReference type="EMBL" id="JBANFI010000005">
    <property type="protein sequence ID" value="MFK7161388.1"/>
    <property type="molecule type" value="Genomic_DNA"/>
</dbReference>
<evidence type="ECO:0000313" key="6">
    <source>
        <dbReference type="EMBL" id="MFK7161388.1"/>
    </source>
</evidence>
<evidence type="ECO:0000256" key="5">
    <source>
        <dbReference type="ARBA" id="ARBA00023277"/>
    </source>
</evidence>
<gene>
    <name evidence="6" type="ORF">V6U78_10105</name>
</gene>
<dbReference type="CDD" id="cd00452">
    <property type="entry name" value="KDPG_aldolase"/>
    <property type="match status" value="1"/>
</dbReference>
<dbReference type="Pfam" id="PF01081">
    <property type="entry name" value="Aldolase"/>
    <property type="match status" value="1"/>
</dbReference>
<keyword evidence="5" id="KW-0119">Carbohydrate metabolism</keyword>
<dbReference type="RefSeq" id="WP_405340095.1">
    <property type="nucleotide sequence ID" value="NZ_JBANFI010000005.1"/>
</dbReference>
<dbReference type="PANTHER" id="PTHR30246">
    <property type="entry name" value="2-KETO-3-DEOXY-6-PHOSPHOGLUCONATE ALDOLASE"/>
    <property type="match status" value="1"/>
</dbReference>
<dbReference type="PANTHER" id="PTHR30246:SF1">
    <property type="entry name" value="2-DEHYDRO-3-DEOXY-6-PHOSPHOGALACTONATE ALDOLASE-RELATED"/>
    <property type="match status" value="1"/>
</dbReference>
<dbReference type="InterPro" id="IPR013785">
    <property type="entry name" value="Aldolase_TIM"/>
</dbReference>
<evidence type="ECO:0000256" key="2">
    <source>
        <dbReference type="ARBA" id="ARBA00006906"/>
    </source>
</evidence>
<protein>
    <submittedName>
        <fullName evidence="6">Bifunctional 4-hydroxy-2-oxoglutarate aldolase/2-dehydro-3-deoxy-phosphogluconate aldolase</fullName>
    </submittedName>
</protein>
<comment type="similarity">
    <text evidence="2">Belongs to the KHG/KDPG aldolase family.</text>
</comment>
<name>A0ABW8Q0L8_9GAMM</name>
<reference evidence="6 7" key="1">
    <citation type="submission" date="2024-02" db="EMBL/GenBank/DDBJ databases">
        <title>Marinospirillum sp. MEB 164 isolated from Lonar lake sediment.</title>
        <authorList>
            <person name="Joshi A."/>
            <person name="Thite S."/>
        </authorList>
    </citation>
    <scope>NUCLEOTIDE SEQUENCE [LARGE SCALE GENOMIC DNA]</scope>
    <source>
        <strain evidence="6 7">MEB164</strain>
    </source>
</reference>